<reference evidence="2" key="1">
    <citation type="submission" date="2022-08" db="EMBL/GenBank/DDBJ databases">
        <title>Complete genome sequence of Mycoplasma molare type strain H 542.</title>
        <authorList>
            <person name="Spergser J."/>
        </authorList>
    </citation>
    <scope>NUCLEOTIDE SEQUENCE</scope>
    <source>
        <strain evidence="2">H 542</strain>
    </source>
</reference>
<keyword evidence="1" id="KW-0472">Membrane</keyword>
<feature type="transmembrane region" description="Helical" evidence="1">
    <location>
        <begin position="102"/>
        <end position="123"/>
    </location>
</feature>
<feature type="transmembrane region" description="Helical" evidence="1">
    <location>
        <begin position="135"/>
        <end position="155"/>
    </location>
</feature>
<evidence type="ECO:0000313" key="2">
    <source>
        <dbReference type="EMBL" id="UWD34157.1"/>
    </source>
</evidence>
<evidence type="ECO:0000256" key="1">
    <source>
        <dbReference type="SAM" id="Phobius"/>
    </source>
</evidence>
<evidence type="ECO:0000313" key="3">
    <source>
        <dbReference type="Proteomes" id="UP001058364"/>
    </source>
</evidence>
<protein>
    <submittedName>
        <fullName evidence="2">Uncharacterized protein</fullName>
    </submittedName>
</protein>
<gene>
    <name evidence="2" type="ORF">NX772_03680</name>
</gene>
<accession>A0ABY5TU13</accession>
<organism evidence="2 3">
    <name type="scientific">Mesomycoplasma molare</name>
    <dbReference type="NCBI Taxonomy" id="171288"/>
    <lineage>
        <taxon>Bacteria</taxon>
        <taxon>Bacillati</taxon>
        <taxon>Mycoplasmatota</taxon>
        <taxon>Mycoplasmoidales</taxon>
        <taxon>Metamycoplasmataceae</taxon>
        <taxon>Mesomycoplasma</taxon>
    </lineage>
</organism>
<feature type="transmembrane region" description="Helical" evidence="1">
    <location>
        <begin position="41"/>
        <end position="63"/>
    </location>
</feature>
<dbReference type="RefSeq" id="WP_027123582.1">
    <property type="nucleotide sequence ID" value="NZ_CP103423.1"/>
</dbReference>
<keyword evidence="1" id="KW-1133">Transmembrane helix</keyword>
<keyword evidence="3" id="KW-1185">Reference proteome</keyword>
<keyword evidence="1" id="KW-0812">Transmembrane</keyword>
<sequence length="159" mass="18716">MIKLKVLAIFNFIIELSLLLFLIFGWTFLINSGGWKNLIIFIWFTIFLSSAFLIWIIYSIFLVVANKQFSLSESLLIIFAPYILAWRKNKENIAKLNRNKKFWIWILIFIVVFNLTIPLLSLIFDRTISNLTTPFILITLPSLLSLLPFVFLDFFSIKK</sequence>
<dbReference type="Proteomes" id="UP001058364">
    <property type="component" value="Chromosome"/>
</dbReference>
<name>A0ABY5TU13_9BACT</name>
<dbReference type="EMBL" id="CP103423">
    <property type="protein sequence ID" value="UWD34157.1"/>
    <property type="molecule type" value="Genomic_DNA"/>
</dbReference>
<feature type="transmembrane region" description="Helical" evidence="1">
    <location>
        <begin position="6"/>
        <end position="29"/>
    </location>
</feature>
<proteinExistence type="predicted"/>